<keyword evidence="2 8" id="KW-0808">Transferase</keyword>
<evidence type="ECO:0000256" key="1">
    <source>
        <dbReference type="ARBA" id="ARBA00022603"/>
    </source>
</evidence>
<proteinExistence type="predicted"/>
<dbReference type="OrthoDB" id="1647990at2759"/>
<accession>A0A2U1PAU0</accession>
<comment type="caution">
    <text evidence="8">The sequence shown here is derived from an EMBL/GenBank/DDBJ whole genome shotgun (WGS) entry which is preliminary data.</text>
</comment>
<evidence type="ECO:0000256" key="4">
    <source>
        <dbReference type="ARBA" id="ARBA00022694"/>
    </source>
</evidence>
<keyword evidence="9" id="KW-1185">Reference proteome</keyword>
<dbReference type="STRING" id="35608.A0A2U1PAU0"/>
<dbReference type="InterPro" id="IPR042296">
    <property type="entry name" value="tRNA_met_Trm1_C"/>
</dbReference>
<keyword evidence="4" id="KW-0819">tRNA processing</keyword>
<dbReference type="GO" id="GO:0003723">
    <property type="term" value="F:RNA binding"/>
    <property type="evidence" value="ECO:0007669"/>
    <property type="project" value="UniProtKB-KW"/>
</dbReference>
<dbReference type="GO" id="GO:0160104">
    <property type="term" value="F:tRNA (guanine(26)-N2)-dimethyltransferase activity"/>
    <property type="evidence" value="ECO:0007669"/>
    <property type="project" value="UniProtKB-EC"/>
</dbReference>
<dbReference type="GO" id="GO:0002940">
    <property type="term" value="P:tRNA N2-guanine methylation"/>
    <property type="evidence" value="ECO:0007669"/>
    <property type="project" value="TreeGrafter"/>
</dbReference>
<keyword evidence="1 8" id="KW-0489">Methyltransferase</keyword>
<evidence type="ECO:0000313" key="8">
    <source>
        <dbReference type="EMBL" id="PWA82872.1"/>
    </source>
</evidence>
<reference evidence="8 9" key="1">
    <citation type="journal article" date="2018" name="Mol. Plant">
        <title>The genome of Artemisia annua provides insight into the evolution of Asteraceae family and artemisinin biosynthesis.</title>
        <authorList>
            <person name="Shen Q."/>
            <person name="Zhang L."/>
            <person name="Liao Z."/>
            <person name="Wang S."/>
            <person name="Yan T."/>
            <person name="Shi P."/>
            <person name="Liu M."/>
            <person name="Fu X."/>
            <person name="Pan Q."/>
            <person name="Wang Y."/>
            <person name="Lv Z."/>
            <person name="Lu X."/>
            <person name="Zhang F."/>
            <person name="Jiang W."/>
            <person name="Ma Y."/>
            <person name="Chen M."/>
            <person name="Hao X."/>
            <person name="Li L."/>
            <person name="Tang Y."/>
            <person name="Lv G."/>
            <person name="Zhou Y."/>
            <person name="Sun X."/>
            <person name="Brodelius P.E."/>
            <person name="Rose J.K.C."/>
            <person name="Tang K."/>
        </authorList>
    </citation>
    <scope>NUCLEOTIDE SEQUENCE [LARGE SCALE GENOMIC DNA]</scope>
    <source>
        <strain evidence="9">cv. Huhao1</strain>
        <tissue evidence="8">Leaf</tissue>
    </source>
</reference>
<evidence type="ECO:0000256" key="5">
    <source>
        <dbReference type="ARBA" id="ARBA00022884"/>
    </source>
</evidence>
<dbReference type="Gene3D" id="3.30.56.70">
    <property type="entry name" value="N2,N2-dimethylguanosine tRNA methyltransferase, C-terminal domain"/>
    <property type="match status" value="1"/>
</dbReference>
<keyword evidence="3" id="KW-0949">S-adenosyl-L-methionine</keyword>
<dbReference type="AlphaFoldDB" id="A0A2U1PAU0"/>
<dbReference type="EMBL" id="PKPP01001420">
    <property type="protein sequence ID" value="PWA82872.1"/>
    <property type="molecule type" value="Genomic_DNA"/>
</dbReference>
<keyword evidence="5" id="KW-0694">RNA-binding</keyword>
<evidence type="ECO:0000256" key="7">
    <source>
        <dbReference type="SAM" id="MobiDB-lite"/>
    </source>
</evidence>
<comment type="catalytic activity">
    <reaction evidence="6">
        <text>guanosine(26) in tRNA + 2 S-adenosyl-L-methionine = N(2)-dimethylguanosine(26) in tRNA + 2 S-adenosyl-L-homocysteine + 2 H(+)</text>
        <dbReference type="Rhea" id="RHEA:43140"/>
        <dbReference type="Rhea" id="RHEA-COMP:10359"/>
        <dbReference type="Rhea" id="RHEA-COMP:10360"/>
        <dbReference type="ChEBI" id="CHEBI:15378"/>
        <dbReference type="ChEBI" id="CHEBI:57856"/>
        <dbReference type="ChEBI" id="CHEBI:59789"/>
        <dbReference type="ChEBI" id="CHEBI:74269"/>
        <dbReference type="ChEBI" id="CHEBI:74513"/>
        <dbReference type="EC" id="2.1.1.216"/>
    </reaction>
</comment>
<dbReference type="GO" id="GO:0005634">
    <property type="term" value="C:nucleus"/>
    <property type="evidence" value="ECO:0007669"/>
    <property type="project" value="TreeGrafter"/>
</dbReference>
<evidence type="ECO:0000256" key="3">
    <source>
        <dbReference type="ARBA" id="ARBA00022691"/>
    </source>
</evidence>
<dbReference type="InterPro" id="IPR002905">
    <property type="entry name" value="Trm1"/>
</dbReference>
<name>A0A2U1PAU0_ARTAN</name>
<evidence type="ECO:0000256" key="6">
    <source>
        <dbReference type="ARBA" id="ARBA00051897"/>
    </source>
</evidence>
<evidence type="ECO:0000256" key="2">
    <source>
        <dbReference type="ARBA" id="ARBA00022679"/>
    </source>
</evidence>
<feature type="region of interest" description="Disordered" evidence="7">
    <location>
        <begin position="182"/>
        <end position="204"/>
    </location>
</feature>
<organism evidence="8 9">
    <name type="scientific">Artemisia annua</name>
    <name type="common">Sweet wormwood</name>
    <dbReference type="NCBI Taxonomy" id="35608"/>
    <lineage>
        <taxon>Eukaryota</taxon>
        <taxon>Viridiplantae</taxon>
        <taxon>Streptophyta</taxon>
        <taxon>Embryophyta</taxon>
        <taxon>Tracheophyta</taxon>
        <taxon>Spermatophyta</taxon>
        <taxon>Magnoliopsida</taxon>
        <taxon>eudicotyledons</taxon>
        <taxon>Gunneridae</taxon>
        <taxon>Pentapetalae</taxon>
        <taxon>asterids</taxon>
        <taxon>campanulids</taxon>
        <taxon>Asterales</taxon>
        <taxon>Asteraceae</taxon>
        <taxon>Asteroideae</taxon>
        <taxon>Anthemideae</taxon>
        <taxon>Artemisiinae</taxon>
        <taxon>Artemisia</taxon>
    </lineage>
</organism>
<gene>
    <name evidence="8" type="ORF">CTI12_AA173290</name>
</gene>
<dbReference type="Proteomes" id="UP000245207">
    <property type="component" value="Unassembled WGS sequence"/>
</dbReference>
<dbReference type="PANTHER" id="PTHR10631:SF3">
    <property type="entry name" value="TRNA (GUANINE(26)-N(2))-DIMETHYLTRANSFERASE"/>
    <property type="match status" value="1"/>
</dbReference>
<protein>
    <submittedName>
        <fullName evidence="8">tRNA (Guanine(26)-N(2))-dimethyltransferase</fullName>
    </submittedName>
</protein>
<evidence type="ECO:0000313" key="9">
    <source>
        <dbReference type="Proteomes" id="UP000245207"/>
    </source>
</evidence>
<sequence>MKKKQYITCGIQFATTQLPLLELMDYGMTICEPDASNGDSDSLVSANSKLHLIHLKLHLTDLLSYPFHDTLSRSVVINVGYRISGTHVNPLGLKFDAPMEVKNHLVKPQPPEDSQSVILAKEPVLQASFARAIAFSKAQVEKVDRFLPNPERHGAQNSRLGVLLLANTHLFWPEIVNEIPNNSEEQGDELEAKRKKIQDSTSIS</sequence>
<dbReference type="PANTHER" id="PTHR10631">
    <property type="entry name" value="N 2 ,N 2 -DIMETHYLGUANOSINE TRNA METHYLTRANSFERASE"/>
    <property type="match status" value="1"/>
</dbReference>